<evidence type="ECO:0000313" key="11">
    <source>
        <dbReference type="Proteomes" id="UP000033514"/>
    </source>
</evidence>
<dbReference type="Gene3D" id="3.40.630.10">
    <property type="entry name" value="Zn peptidases"/>
    <property type="match status" value="1"/>
</dbReference>
<dbReference type="Proteomes" id="UP000033514">
    <property type="component" value="Unassembled WGS sequence"/>
</dbReference>
<feature type="binding site" evidence="7">
    <location>
        <position position="196"/>
    </location>
    <ligand>
        <name>Zn(2+)</name>
        <dbReference type="ChEBI" id="CHEBI:29105"/>
        <label>1</label>
    </ligand>
</feature>
<comment type="cofactor">
    <cofactor evidence="1">
        <name>Mn(2+)</name>
        <dbReference type="ChEBI" id="CHEBI:29035"/>
    </cofactor>
</comment>
<evidence type="ECO:0000256" key="1">
    <source>
        <dbReference type="ARBA" id="ARBA00001936"/>
    </source>
</evidence>
<dbReference type="OrthoDB" id="9808195at2"/>
<keyword evidence="6" id="KW-0464">Manganese</keyword>
<evidence type="ECO:0000256" key="8">
    <source>
        <dbReference type="PIRSR" id="PIRSR001235-2"/>
    </source>
</evidence>
<dbReference type="InterPro" id="IPR036264">
    <property type="entry name" value="Bact_exopeptidase_dim_dom"/>
</dbReference>
<accession>A0A0F5L791</accession>
<evidence type="ECO:0000256" key="7">
    <source>
        <dbReference type="PIRSR" id="PIRSR001235-1"/>
    </source>
</evidence>
<name>A0A0F5L791_9HYPH</name>
<dbReference type="InterPro" id="IPR002933">
    <property type="entry name" value="Peptidase_M20"/>
</dbReference>
<dbReference type="NCBIfam" id="TIGR01879">
    <property type="entry name" value="hydantase"/>
    <property type="match status" value="1"/>
</dbReference>
<evidence type="ECO:0000256" key="3">
    <source>
        <dbReference type="ARBA" id="ARBA00011738"/>
    </source>
</evidence>
<gene>
    <name evidence="10" type="ORF">VW35_11150</name>
</gene>
<comment type="cofactor">
    <cofactor evidence="7">
        <name>Zn(2+)</name>
        <dbReference type="ChEBI" id="CHEBI:29105"/>
    </cofactor>
    <text evidence="7">Binds 2 Zn(2+) ions per subunit.</text>
</comment>
<dbReference type="SUPFAM" id="SSF55031">
    <property type="entry name" value="Bacterial exopeptidase dimerisation domain"/>
    <property type="match status" value="1"/>
</dbReference>
<feature type="binding site" evidence="8">
    <location>
        <position position="285"/>
    </location>
    <ligand>
        <name>allantoate</name>
        <dbReference type="ChEBI" id="CHEBI:17536"/>
    </ligand>
</feature>
<dbReference type="STRING" id="361041.VW35_11150"/>
<evidence type="ECO:0000313" key="10">
    <source>
        <dbReference type="EMBL" id="KKB78213.1"/>
    </source>
</evidence>
<organism evidence="10 11">
    <name type="scientific">Devosia soli</name>
    <dbReference type="NCBI Taxonomy" id="361041"/>
    <lineage>
        <taxon>Bacteria</taxon>
        <taxon>Pseudomonadati</taxon>
        <taxon>Pseudomonadota</taxon>
        <taxon>Alphaproteobacteria</taxon>
        <taxon>Hyphomicrobiales</taxon>
        <taxon>Devosiaceae</taxon>
        <taxon>Devosia</taxon>
    </lineage>
</organism>
<feature type="binding site" evidence="7">
    <location>
        <position position="393"/>
    </location>
    <ligand>
        <name>Zn(2+)</name>
        <dbReference type="ChEBI" id="CHEBI:29105"/>
        <label>2</label>
    </ligand>
</feature>
<protein>
    <submittedName>
        <fullName evidence="10">Allantoate amidohydrolase</fullName>
    </submittedName>
</protein>
<keyword evidence="4 7" id="KW-0479">Metal-binding</keyword>
<feature type="binding site" evidence="7">
    <location>
        <position position="99"/>
    </location>
    <ligand>
        <name>Zn(2+)</name>
        <dbReference type="ChEBI" id="CHEBI:29105"/>
        <label>1</label>
    </ligand>
</feature>
<dbReference type="InterPro" id="IPR011650">
    <property type="entry name" value="Peptidase_M20_dimer"/>
</dbReference>
<dbReference type="GO" id="GO:0046872">
    <property type="term" value="F:metal ion binding"/>
    <property type="evidence" value="ECO:0007669"/>
    <property type="project" value="UniProtKB-KW"/>
</dbReference>
<dbReference type="PATRIC" id="fig|361041.3.peg.1597"/>
<feature type="binding site" evidence="7">
    <location>
        <position position="99"/>
    </location>
    <ligand>
        <name>Zn(2+)</name>
        <dbReference type="ChEBI" id="CHEBI:29105"/>
        <label>2</label>
    </ligand>
</feature>
<dbReference type="Pfam" id="PF01546">
    <property type="entry name" value="Peptidase_M20"/>
    <property type="match status" value="1"/>
</dbReference>
<dbReference type="RefSeq" id="WP_046143147.1">
    <property type="nucleotide sequence ID" value="NZ_LAJG01000022.1"/>
</dbReference>
<evidence type="ECO:0000259" key="9">
    <source>
        <dbReference type="Pfam" id="PF07687"/>
    </source>
</evidence>
<comment type="similarity">
    <text evidence="2">Belongs to the peptidase M20 family.</text>
</comment>
<dbReference type="Gene3D" id="3.30.70.360">
    <property type="match status" value="1"/>
</dbReference>
<dbReference type="CDD" id="cd03884">
    <property type="entry name" value="M20_bAS"/>
    <property type="match status" value="1"/>
</dbReference>
<evidence type="ECO:0000256" key="2">
    <source>
        <dbReference type="ARBA" id="ARBA00006153"/>
    </source>
</evidence>
<evidence type="ECO:0000256" key="4">
    <source>
        <dbReference type="ARBA" id="ARBA00022723"/>
    </source>
</evidence>
<dbReference type="AlphaFoldDB" id="A0A0F5L791"/>
<dbReference type="InterPro" id="IPR010158">
    <property type="entry name" value="Amidase_Cbmase"/>
</dbReference>
<dbReference type="PIRSF" id="PIRSF001235">
    <property type="entry name" value="Amidase_carbamoylase"/>
    <property type="match status" value="1"/>
</dbReference>
<reference evidence="10 11" key="1">
    <citation type="submission" date="2015-03" db="EMBL/GenBank/DDBJ databases">
        <authorList>
            <person name="Hassan Y.I."/>
            <person name="Lepp D."/>
            <person name="Zhou T."/>
        </authorList>
    </citation>
    <scope>NUCLEOTIDE SEQUENCE [LARGE SCALE GENOMIC DNA]</scope>
    <source>
        <strain evidence="10 11">GH2-10</strain>
    </source>
</reference>
<dbReference type="PANTHER" id="PTHR32494:SF19">
    <property type="entry name" value="ALLANTOATE DEIMINASE-RELATED"/>
    <property type="match status" value="1"/>
</dbReference>
<evidence type="ECO:0000256" key="5">
    <source>
        <dbReference type="ARBA" id="ARBA00022801"/>
    </source>
</evidence>
<evidence type="ECO:0000256" key="6">
    <source>
        <dbReference type="ARBA" id="ARBA00023211"/>
    </source>
</evidence>
<dbReference type="EMBL" id="LAJG01000022">
    <property type="protein sequence ID" value="KKB78213.1"/>
    <property type="molecule type" value="Genomic_DNA"/>
</dbReference>
<feature type="domain" description="Peptidase M20 dimerisation" evidence="9">
    <location>
        <begin position="216"/>
        <end position="320"/>
    </location>
</feature>
<keyword evidence="5 10" id="KW-0378">Hydrolase</keyword>
<sequence length="427" mass="44876">MNLPGTNTPLKVDRYQLQRDLDALAALTEPGKPWTRRSFTPMFLKGRDYLSKRFAEEGLSTSIDAAGNLIGRWQGMDASAPALMTGSHSDTVPSGGRFDGIAGILSGLAAIRAMREAGYTPKHSIDLVDFLAEEPSEWGLSCIGSRGMVGALAPDHLAMIGPDQERLDTAITRIGGDPARLGGKLHSDVAAFVEIHIEQGPVLEAEAIPLGVVSGIAGIARVRLRLEGEAGHAGTVPMNMRADAGMAMSRLLLSLRDAARSEAEKGRGHFTATIGVIKFEPNGANVVPGAAEAIVDIRAENDAAMDDYLAAIDTLAQNAATAEGCRVAATERLSRTFAVLCDQRLQGIIREAAEVHGLTTRPLASGAGHDAAFVARIAPAAMIFVPSKSGISHAPEEWTDTESIARAADVLALTLSTLDQKPLAPAA</sequence>
<dbReference type="GO" id="GO:0016813">
    <property type="term" value="F:hydrolase activity, acting on carbon-nitrogen (but not peptide) bonds, in linear amidines"/>
    <property type="evidence" value="ECO:0007669"/>
    <property type="project" value="InterPro"/>
</dbReference>
<dbReference type="PANTHER" id="PTHR32494">
    <property type="entry name" value="ALLANTOATE DEIMINASE-RELATED"/>
    <property type="match status" value="1"/>
</dbReference>
<dbReference type="Pfam" id="PF07687">
    <property type="entry name" value="M20_dimer"/>
    <property type="match status" value="1"/>
</dbReference>
<dbReference type="SUPFAM" id="SSF53187">
    <property type="entry name" value="Zn-dependent exopeptidases"/>
    <property type="match status" value="1"/>
</dbReference>
<proteinExistence type="inferred from homology"/>
<keyword evidence="11" id="KW-1185">Reference proteome</keyword>
<feature type="binding site" evidence="7">
    <location>
        <position position="88"/>
    </location>
    <ligand>
        <name>Zn(2+)</name>
        <dbReference type="ChEBI" id="CHEBI:29105"/>
        <label>1</label>
    </ligand>
</feature>
<feature type="binding site" evidence="7">
    <location>
        <position position="134"/>
    </location>
    <ligand>
        <name>Zn(2+)</name>
        <dbReference type="ChEBI" id="CHEBI:29105"/>
        <label>2</label>
    </ligand>
</feature>
<feature type="binding site" evidence="8">
    <location>
        <position position="298"/>
    </location>
    <ligand>
        <name>allantoate</name>
        <dbReference type="ChEBI" id="CHEBI:17536"/>
    </ligand>
</feature>
<dbReference type="NCBIfam" id="NF009531">
    <property type="entry name" value="PRK12893.1-5"/>
    <property type="match status" value="1"/>
</dbReference>
<comment type="caution">
    <text evidence="10">The sequence shown here is derived from an EMBL/GenBank/DDBJ whole genome shotgun (WGS) entry which is preliminary data.</text>
</comment>
<keyword evidence="7" id="KW-0862">Zinc</keyword>
<feature type="binding site" evidence="8">
    <location>
        <position position="221"/>
    </location>
    <ligand>
        <name>allantoate</name>
        <dbReference type="ChEBI" id="CHEBI:17536"/>
    </ligand>
</feature>
<comment type="subunit">
    <text evidence="3">Homodimer.</text>
</comment>